<dbReference type="InterPro" id="IPR016024">
    <property type="entry name" value="ARM-type_fold"/>
</dbReference>
<accession>A0A183IKV3</accession>
<proteinExistence type="predicted"/>
<feature type="region of interest" description="Disordered" evidence="2">
    <location>
        <begin position="1"/>
        <end position="45"/>
    </location>
</feature>
<reference evidence="3 4" key="2">
    <citation type="submission" date="2018-11" db="EMBL/GenBank/DDBJ databases">
        <authorList>
            <consortium name="Pathogen Informatics"/>
        </authorList>
    </citation>
    <scope>NUCLEOTIDE SEQUENCE [LARGE SCALE GENOMIC DNA]</scope>
</reference>
<keyword evidence="1" id="KW-0853">WD repeat</keyword>
<evidence type="ECO:0000313" key="3">
    <source>
        <dbReference type="EMBL" id="VDP03797.1"/>
    </source>
</evidence>
<evidence type="ECO:0000313" key="4">
    <source>
        <dbReference type="Proteomes" id="UP000270296"/>
    </source>
</evidence>
<protein>
    <submittedName>
        <fullName evidence="5">Non-specific serine/threonine protein kinase</fullName>
    </submittedName>
</protein>
<dbReference type="Proteomes" id="UP000270296">
    <property type="component" value="Unassembled WGS sequence"/>
</dbReference>
<reference evidence="5" key="1">
    <citation type="submission" date="2016-06" db="UniProtKB">
        <authorList>
            <consortium name="WormBaseParasite"/>
        </authorList>
    </citation>
    <scope>IDENTIFICATION</scope>
</reference>
<dbReference type="WBParaSite" id="SBAD_0000443301-mRNA-1">
    <property type="protein sequence ID" value="SBAD_0000443301-mRNA-1"/>
    <property type="gene ID" value="SBAD_0000443301"/>
</dbReference>
<dbReference type="EMBL" id="UZAM01008209">
    <property type="protein sequence ID" value="VDP03797.1"/>
    <property type="molecule type" value="Genomic_DNA"/>
</dbReference>
<keyword evidence="4" id="KW-1185">Reference proteome</keyword>
<organism evidence="5">
    <name type="scientific">Soboliphyme baturini</name>
    <dbReference type="NCBI Taxonomy" id="241478"/>
    <lineage>
        <taxon>Eukaryota</taxon>
        <taxon>Metazoa</taxon>
        <taxon>Ecdysozoa</taxon>
        <taxon>Nematoda</taxon>
        <taxon>Enoplea</taxon>
        <taxon>Dorylaimia</taxon>
        <taxon>Dioctophymatida</taxon>
        <taxon>Dioctophymatoidea</taxon>
        <taxon>Soboliphymatidae</taxon>
        <taxon>Soboliphyme</taxon>
    </lineage>
</organism>
<dbReference type="OrthoDB" id="10018316at2759"/>
<dbReference type="SUPFAM" id="SSF48371">
    <property type="entry name" value="ARM repeat"/>
    <property type="match status" value="1"/>
</dbReference>
<sequence>MNIVRKISSRLSSTNDRDKCSSEAEEVVEENGASSSGGSGSWDSSALPSDRILAIMHMRKLFSNLLRNPPPPRDIDQKLFPIVALLSKLTESFTPSEFSEKFKEVPQLTTWLGRHLVQEIRRRASSQSTPTAAIAIFTYFQKSNHGRADYGHYGWMMLRSLSYLLSSGCEAAKGAACKASLPSTLVKCLYLFFDLPDMTVLSISEDDCEAVRQVFLEVLRLLLHTTAGTEELIRKDDLLLLFSGASSWCPEHNRIWRGSTIDLLMILCSNIHMSFVLNYVHAKKAVAMFVNNVRQIQEAMLSERVEMIGCLLCILKDSALASDTLLNDFLDVQGYQFLTDFIIDNEECPARDDQDSLRNLLFMISSLVTSHFTELKPLVTNTLFTLPGFELPQPAGDGRSVKNLKAFEVLENVFLRSRQNYVLSSVLDVVHSIVCSDQANYFILEPRSFLGRFVETLDSKSDDIRQKVLDLVEYVPFHLNFIPSKELIAISMLIKTERNYDSILIILQSLSRILHHSSILKDVFREVGLLEVLTSLLLSFSFLIEADEGKISK</sequence>
<dbReference type="AlphaFoldDB" id="A0A183IKV3"/>
<evidence type="ECO:0000313" key="5">
    <source>
        <dbReference type="WBParaSite" id="SBAD_0000443301-mRNA-1"/>
    </source>
</evidence>
<evidence type="ECO:0000256" key="2">
    <source>
        <dbReference type="SAM" id="MobiDB-lite"/>
    </source>
</evidence>
<name>A0A183IKV3_9BILA</name>
<dbReference type="PANTHER" id="PTHR46108:SF4">
    <property type="entry name" value="BLUE CHEESE"/>
    <property type="match status" value="1"/>
</dbReference>
<gene>
    <name evidence="3" type="ORF">SBAD_LOCUS4249</name>
</gene>
<evidence type="ECO:0000256" key="1">
    <source>
        <dbReference type="ARBA" id="ARBA00022574"/>
    </source>
</evidence>
<dbReference type="InterPro" id="IPR051944">
    <property type="entry name" value="BEACH_domain_protein"/>
</dbReference>
<dbReference type="PANTHER" id="PTHR46108">
    <property type="entry name" value="BLUE CHEESE"/>
    <property type="match status" value="1"/>
</dbReference>